<dbReference type="Proteomes" id="UP001056384">
    <property type="component" value="Chromosome 2"/>
</dbReference>
<dbReference type="PANTHER" id="PTHR11552">
    <property type="entry name" value="GLUCOSE-METHANOL-CHOLINE GMC OXIDOREDUCTASE"/>
    <property type="match status" value="1"/>
</dbReference>
<dbReference type="OrthoDB" id="269227at2759"/>
<dbReference type="AlphaFoldDB" id="A0A9Q9EGE4"/>
<evidence type="ECO:0000256" key="2">
    <source>
        <dbReference type="ARBA" id="ARBA00010790"/>
    </source>
</evidence>
<keyword evidence="5" id="KW-0560">Oxidoreductase</keyword>
<evidence type="ECO:0000256" key="7">
    <source>
        <dbReference type="SAM" id="SignalP"/>
    </source>
</evidence>
<dbReference type="EMBL" id="CP099419">
    <property type="protein sequence ID" value="USW48839.1"/>
    <property type="molecule type" value="Genomic_DNA"/>
</dbReference>
<comment type="similarity">
    <text evidence="2 6">Belongs to the GMC oxidoreductase family.</text>
</comment>
<feature type="signal peptide" evidence="7">
    <location>
        <begin position="1"/>
        <end position="19"/>
    </location>
</feature>
<dbReference type="PIRSF" id="PIRSF000137">
    <property type="entry name" value="Alcohol_oxidase"/>
    <property type="match status" value="1"/>
</dbReference>
<dbReference type="PROSITE" id="PS00623">
    <property type="entry name" value="GMC_OXRED_1"/>
    <property type="match status" value="1"/>
</dbReference>
<dbReference type="InterPro" id="IPR000172">
    <property type="entry name" value="GMC_OxRdtase_N"/>
</dbReference>
<evidence type="ECO:0000256" key="4">
    <source>
        <dbReference type="ARBA" id="ARBA00022827"/>
    </source>
</evidence>
<feature type="domain" description="Glucose-methanol-choline oxidoreductase N-terminal" evidence="8">
    <location>
        <begin position="101"/>
        <end position="124"/>
    </location>
</feature>
<dbReference type="PANTHER" id="PTHR11552:SF201">
    <property type="entry name" value="GLUCOSE-METHANOL-CHOLINE OXIDOREDUCTASE N-TERMINAL DOMAIN-CONTAINING PROTEIN"/>
    <property type="match status" value="1"/>
</dbReference>
<proteinExistence type="inferred from homology"/>
<evidence type="ECO:0000313" key="10">
    <source>
        <dbReference type="EMBL" id="USW48839.1"/>
    </source>
</evidence>
<dbReference type="GO" id="GO:0050660">
    <property type="term" value="F:flavin adenine dinucleotide binding"/>
    <property type="evidence" value="ECO:0007669"/>
    <property type="project" value="InterPro"/>
</dbReference>
<evidence type="ECO:0000256" key="5">
    <source>
        <dbReference type="ARBA" id="ARBA00023002"/>
    </source>
</evidence>
<name>A0A9Q9EGE4_9PEZI</name>
<keyword evidence="3 6" id="KW-0285">Flavoprotein</keyword>
<keyword evidence="11" id="KW-1185">Reference proteome</keyword>
<dbReference type="PROSITE" id="PS00624">
    <property type="entry name" value="GMC_OXRED_2"/>
    <property type="match status" value="1"/>
</dbReference>
<organism evidence="10 11">
    <name type="scientific">Septoria linicola</name>
    <dbReference type="NCBI Taxonomy" id="215465"/>
    <lineage>
        <taxon>Eukaryota</taxon>
        <taxon>Fungi</taxon>
        <taxon>Dikarya</taxon>
        <taxon>Ascomycota</taxon>
        <taxon>Pezizomycotina</taxon>
        <taxon>Dothideomycetes</taxon>
        <taxon>Dothideomycetidae</taxon>
        <taxon>Mycosphaerellales</taxon>
        <taxon>Mycosphaerellaceae</taxon>
        <taxon>Septoria</taxon>
    </lineage>
</organism>
<feature type="chain" id="PRO_5040414882" evidence="7">
    <location>
        <begin position="20"/>
        <end position="551"/>
    </location>
</feature>
<dbReference type="InterPro" id="IPR012132">
    <property type="entry name" value="GMC_OxRdtase"/>
</dbReference>
<protein>
    <submittedName>
        <fullName evidence="10">Glucose-methanol-choline oxidoreductase, FAD/NAD(P)-binding domain superfamily</fullName>
    </submittedName>
</protein>
<accession>A0A9Q9EGE4</accession>
<comment type="cofactor">
    <cofactor evidence="1">
        <name>FAD</name>
        <dbReference type="ChEBI" id="CHEBI:57692"/>
    </cofactor>
</comment>
<dbReference type="SUPFAM" id="SSF51905">
    <property type="entry name" value="FAD/NAD(P)-binding domain"/>
    <property type="match status" value="1"/>
</dbReference>
<reference evidence="10" key="1">
    <citation type="submission" date="2022-06" db="EMBL/GenBank/DDBJ databases">
        <title>Complete genome sequences of two strains of the flax pathogen Septoria linicola.</title>
        <authorList>
            <person name="Lapalu N."/>
            <person name="Simon A."/>
            <person name="Demenou B."/>
            <person name="Paumier D."/>
            <person name="Guillot M.-P."/>
            <person name="Gout L."/>
            <person name="Valade R."/>
        </authorList>
    </citation>
    <scope>NUCLEOTIDE SEQUENCE</scope>
    <source>
        <strain evidence="10">SE15195</strain>
    </source>
</reference>
<gene>
    <name evidence="10" type="ORF">Slin15195_G021580</name>
</gene>
<keyword evidence="7" id="KW-0732">Signal</keyword>
<dbReference type="GO" id="GO:0016614">
    <property type="term" value="F:oxidoreductase activity, acting on CH-OH group of donors"/>
    <property type="evidence" value="ECO:0007669"/>
    <property type="project" value="InterPro"/>
</dbReference>
<dbReference type="Gene3D" id="3.30.560.10">
    <property type="entry name" value="Glucose Oxidase, domain 3"/>
    <property type="match status" value="1"/>
</dbReference>
<evidence type="ECO:0000259" key="9">
    <source>
        <dbReference type="PROSITE" id="PS00624"/>
    </source>
</evidence>
<evidence type="ECO:0000259" key="8">
    <source>
        <dbReference type="PROSITE" id="PS00623"/>
    </source>
</evidence>
<evidence type="ECO:0000313" key="11">
    <source>
        <dbReference type="Proteomes" id="UP001056384"/>
    </source>
</evidence>
<evidence type="ECO:0000256" key="6">
    <source>
        <dbReference type="RuleBase" id="RU003968"/>
    </source>
</evidence>
<sequence>MRALKFVLALGTSTSANIACDTFDYVVIGGGTAGLTVAARLSENANTTVLVLEAGEDRSEDINILAPGLLTSLYGDDRYDWNYHTVPQKHLNNHAIAHPRGKQLGGSSAINFLWWTHASQQDIDKWGLLGNKNWGWEALQPLFAKSEHYLQPSAETAEALDTDYIEPDLHGKTGPIETTFADIYEPLDEAWPRTYGTLGLAVDGDPRNGIALGGYTNLLNMDLKTRSRSYAVTTYLQDARPRNNFHVLTGAHAQRILFDHARDQPRVSGVTYIRNGTSHTVHARREVVLCAGAFGSPQLLELSGIGNTRLLEKHGIKQVVENENVGEGLQDHVYVPLGYKVRPGIFTLDDFANDTLFNEAYEQYVANRTGLLATTSAMSALLSLEQIDAHEYPGLQEIIEEYCSRPITNRSNDEHALQDVQQRKQSLLCADIHNEAIMQEFAVPGGMSWQEANDTTKLFAANTAGNFFTITAVLEHPYSYGSVHITSANGSEHPAIDPRYLSHPLDTKLLAAAALHLQEVVQTSPLSALLESNGTMYHPSYHKLDTVNAEA</sequence>
<keyword evidence="4 6" id="KW-0274">FAD</keyword>
<dbReference type="Gene3D" id="3.50.50.60">
    <property type="entry name" value="FAD/NAD(P)-binding domain"/>
    <property type="match status" value="1"/>
</dbReference>
<dbReference type="InterPro" id="IPR036188">
    <property type="entry name" value="FAD/NAD-bd_sf"/>
</dbReference>
<evidence type="ECO:0000256" key="3">
    <source>
        <dbReference type="ARBA" id="ARBA00022630"/>
    </source>
</evidence>
<feature type="domain" description="Glucose-methanol-choline oxidoreductase N-terminal" evidence="9">
    <location>
        <begin position="292"/>
        <end position="306"/>
    </location>
</feature>
<dbReference type="Pfam" id="PF00732">
    <property type="entry name" value="GMC_oxred_N"/>
    <property type="match status" value="1"/>
</dbReference>
<evidence type="ECO:0000256" key="1">
    <source>
        <dbReference type="ARBA" id="ARBA00001974"/>
    </source>
</evidence>
<dbReference type="SUPFAM" id="SSF54373">
    <property type="entry name" value="FAD-linked reductases, C-terminal domain"/>
    <property type="match status" value="1"/>
</dbReference>